<accession>A0A8E2DV53</accession>
<dbReference type="Proteomes" id="UP000250043">
    <property type="component" value="Unassembled WGS sequence"/>
</dbReference>
<gene>
    <name evidence="1" type="ORF">OBBRIDRAFT_236815</name>
</gene>
<evidence type="ECO:0000313" key="1">
    <source>
        <dbReference type="EMBL" id="OCH96375.1"/>
    </source>
</evidence>
<evidence type="ECO:0000313" key="2">
    <source>
        <dbReference type="Proteomes" id="UP000250043"/>
    </source>
</evidence>
<reference evidence="1 2" key="1">
    <citation type="submission" date="2016-07" db="EMBL/GenBank/DDBJ databases">
        <title>Draft genome of the white-rot fungus Obba rivulosa 3A-2.</title>
        <authorList>
            <consortium name="DOE Joint Genome Institute"/>
            <person name="Miettinen O."/>
            <person name="Riley R."/>
            <person name="Acob R."/>
            <person name="Barry K."/>
            <person name="Cullen D."/>
            <person name="De Vries R."/>
            <person name="Hainaut M."/>
            <person name="Hatakka A."/>
            <person name="Henrissat B."/>
            <person name="Hilden K."/>
            <person name="Kuo R."/>
            <person name="Labutti K."/>
            <person name="Lipzen A."/>
            <person name="Makela M.R."/>
            <person name="Sandor L."/>
            <person name="Spatafora J.W."/>
            <person name="Grigoriev I.V."/>
            <person name="Hibbett D.S."/>
        </authorList>
    </citation>
    <scope>NUCLEOTIDE SEQUENCE [LARGE SCALE GENOMIC DNA]</scope>
    <source>
        <strain evidence="1 2">3A-2</strain>
    </source>
</reference>
<organism evidence="1 2">
    <name type="scientific">Obba rivulosa</name>
    <dbReference type="NCBI Taxonomy" id="1052685"/>
    <lineage>
        <taxon>Eukaryota</taxon>
        <taxon>Fungi</taxon>
        <taxon>Dikarya</taxon>
        <taxon>Basidiomycota</taxon>
        <taxon>Agaricomycotina</taxon>
        <taxon>Agaricomycetes</taxon>
        <taxon>Polyporales</taxon>
        <taxon>Gelatoporiaceae</taxon>
        <taxon>Obba</taxon>
    </lineage>
</organism>
<protein>
    <submittedName>
        <fullName evidence="1">Uncharacterized protein</fullName>
    </submittedName>
</protein>
<proteinExistence type="predicted"/>
<sequence length="177" mass="20081">MPVNISTAHPQEFQLSGFAPMVLSVRRVRHGNPELRFSLCFGERPSVIHKHKSRLFCAKNIFPKCALSGKAGALNSVAVRHAACHLHLFQTLWWSRPRCLFLEHKLYFTRFSEDATPAMRERNCQSRSAVSVMTRSLIEIALRYDDDCAGEMSRIGDIPTNRPRLSVLSSVPEDQCL</sequence>
<dbReference type="EMBL" id="KV722331">
    <property type="protein sequence ID" value="OCH96375.1"/>
    <property type="molecule type" value="Genomic_DNA"/>
</dbReference>
<dbReference type="AlphaFoldDB" id="A0A8E2DV53"/>
<name>A0A8E2DV53_9APHY</name>
<keyword evidence="2" id="KW-1185">Reference proteome</keyword>